<dbReference type="InterPro" id="IPR036388">
    <property type="entry name" value="WH-like_DNA-bd_sf"/>
</dbReference>
<dbReference type="SMART" id="SM00421">
    <property type="entry name" value="HTH_LUXR"/>
    <property type="match status" value="1"/>
</dbReference>
<accession>A0ABU4CS64</accession>
<dbReference type="SUPFAM" id="SSF48452">
    <property type="entry name" value="TPR-like"/>
    <property type="match status" value="1"/>
</dbReference>
<evidence type="ECO:0000259" key="1">
    <source>
        <dbReference type="PROSITE" id="PS50043"/>
    </source>
</evidence>
<dbReference type="InterPro" id="IPR016032">
    <property type="entry name" value="Sig_transdc_resp-reg_C-effctor"/>
</dbReference>
<dbReference type="InterPro" id="IPR049945">
    <property type="entry name" value="AAA_22"/>
</dbReference>
<dbReference type="Gene3D" id="1.25.40.10">
    <property type="entry name" value="Tetratricopeptide repeat domain"/>
    <property type="match status" value="1"/>
</dbReference>
<dbReference type="PRINTS" id="PR00038">
    <property type="entry name" value="HTHLUXR"/>
</dbReference>
<dbReference type="SUPFAM" id="SSF46894">
    <property type="entry name" value="C-terminal effector domain of the bipartite response regulators"/>
    <property type="match status" value="1"/>
</dbReference>
<dbReference type="EMBL" id="JAWLKA010000032">
    <property type="protein sequence ID" value="MDV6286073.1"/>
    <property type="molecule type" value="Genomic_DNA"/>
</dbReference>
<evidence type="ECO:0000313" key="2">
    <source>
        <dbReference type="EMBL" id="MDV6286073.1"/>
    </source>
</evidence>
<dbReference type="Gene3D" id="1.10.10.10">
    <property type="entry name" value="Winged helix-like DNA-binding domain superfamily/Winged helix DNA-binding domain"/>
    <property type="match status" value="1"/>
</dbReference>
<sequence length="775" mass="84664">MPEMGRQVSRARALTPPAAELFGRQRELASARELFASTRLVTLTGPGGVGKTALSAGLSAKLDRAFRDGVWFVELGAQRSSDTVAEAVVTQIGLSAPASVDAEEQLRRHVADRSMLLILDNCEHVLPGCRRLVSALLAASAELRVLATSREPLGIRGERVVAVRPLEIPPNHRGLTADELCEYPAAAMLKARAKAVNDQFEITDRTAAEIAQLCTYLDGMPLAIELAAMRLRSLSVHELLTHIDDRFALLTSGDPTAAPHHRSLDALVRWSYDLCSSTEQLLWERMAVFSGSVDLPTIRAVCGLPPLQGTKLFDALDGLVSKSIVLTETTHGDMRYRFLETLREFGRAQAGAGEDYGRVRRAHTEYYRTWASRAAENFFGPRQPDMVQRWESDLTDLELAFDHLLHAAPGSHGALELAADLRFFWMNGHLREGRRWLERALANDMTVCAERGNALWAAGWIEALHGETHTARELLDEADTIARKIGDPRIAARAATWTGLAALITGDFEVSRSSLEMAYTAHLEHADAEGLLMTLFLLGFVRSISGDHVGATDAGREAVERSERLGDTWGRSYSLWMLGFDAWTRQDLDVAEEYAEQSLTLRWDYHDDFGSAVVLDLMAGIALDDGDPKKAAKMLGVVAELLAIVDTEVPGMLGSRYQAIKSAVQDRLGDDLFARHHDIGRRLDRGQRMRLALGSVAAVPSDPTDTVAAAGLLTPRETEVAALLAEGLSNRAIAGKLVLSPRTVEVHVEHILAKLSVKSRTEAGLWAAAALGKKA</sequence>
<comment type="caution">
    <text evidence="2">The sequence shown here is derived from an EMBL/GenBank/DDBJ whole genome shotgun (WGS) entry which is preliminary data.</text>
</comment>
<dbReference type="CDD" id="cd06170">
    <property type="entry name" value="LuxR_C_like"/>
    <property type="match status" value="1"/>
</dbReference>
<dbReference type="InterPro" id="IPR000792">
    <property type="entry name" value="Tscrpt_reg_LuxR_C"/>
</dbReference>
<dbReference type="PROSITE" id="PS50043">
    <property type="entry name" value="HTH_LUXR_2"/>
    <property type="match status" value="1"/>
</dbReference>
<proteinExistence type="predicted"/>
<dbReference type="SUPFAM" id="SSF52540">
    <property type="entry name" value="P-loop containing nucleoside triphosphate hydrolases"/>
    <property type="match status" value="1"/>
</dbReference>
<dbReference type="PANTHER" id="PTHR47691:SF3">
    <property type="entry name" value="HTH-TYPE TRANSCRIPTIONAL REGULATOR RV0890C-RELATED"/>
    <property type="match status" value="1"/>
</dbReference>
<keyword evidence="3" id="KW-1185">Reference proteome</keyword>
<dbReference type="InterPro" id="IPR027417">
    <property type="entry name" value="P-loop_NTPase"/>
</dbReference>
<dbReference type="PROSITE" id="PS00622">
    <property type="entry name" value="HTH_LUXR_1"/>
    <property type="match status" value="1"/>
</dbReference>
<organism evidence="2 3">
    <name type="scientific">Rhodococcus jostii</name>
    <dbReference type="NCBI Taxonomy" id="132919"/>
    <lineage>
        <taxon>Bacteria</taxon>
        <taxon>Bacillati</taxon>
        <taxon>Actinomycetota</taxon>
        <taxon>Actinomycetes</taxon>
        <taxon>Mycobacteriales</taxon>
        <taxon>Nocardiaceae</taxon>
        <taxon>Rhodococcus</taxon>
    </lineage>
</organism>
<protein>
    <submittedName>
        <fullName evidence="2">LuxR C-terminal-related transcriptional regulator</fullName>
    </submittedName>
</protein>
<dbReference type="Pfam" id="PF00196">
    <property type="entry name" value="GerE"/>
    <property type="match status" value="1"/>
</dbReference>
<dbReference type="RefSeq" id="WP_317571310.1">
    <property type="nucleotide sequence ID" value="NZ_JAWLKA010000032.1"/>
</dbReference>
<gene>
    <name evidence="2" type="ORF">R3Q59_36945</name>
</gene>
<feature type="domain" description="HTH luxR-type" evidence="1">
    <location>
        <begin position="706"/>
        <end position="771"/>
    </location>
</feature>
<dbReference type="Pfam" id="PF13401">
    <property type="entry name" value="AAA_22"/>
    <property type="match status" value="1"/>
</dbReference>
<evidence type="ECO:0000313" key="3">
    <source>
        <dbReference type="Proteomes" id="UP001185737"/>
    </source>
</evidence>
<dbReference type="Proteomes" id="UP001185737">
    <property type="component" value="Unassembled WGS sequence"/>
</dbReference>
<name>A0ABU4CS64_RHOJO</name>
<dbReference type="PANTHER" id="PTHR47691">
    <property type="entry name" value="REGULATOR-RELATED"/>
    <property type="match status" value="1"/>
</dbReference>
<dbReference type="InterPro" id="IPR011990">
    <property type="entry name" value="TPR-like_helical_dom_sf"/>
</dbReference>
<dbReference type="PRINTS" id="PR00364">
    <property type="entry name" value="DISEASERSIST"/>
</dbReference>
<reference evidence="2 3" key="1">
    <citation type="submission" date="2023-10" db="EMBL/GenBank/DDBJ databases">
        <title>Development of a sustainable strategy for remediation of hydrocarbon-contaminated territories based on the waste exchange concept.</title>
        <authorList>
            <person name="Krivoruchko A."/>
        </authorList>
    </citation>
    <scope>NUCLEOTIDE SEQUENCE [LARGE SCALE GENOMIC DNA]</scope>
    <source>
        <strain evidence="2 3">IEGM 60</strain>
    </source>
</reference>
<dbReference type="Gene3D" id="3.40.50.300">
    <property type="entry name" value="P-loop containing nucleotide triphosphate hydrolases"/>
    <property type="match status" value="1"/>
</dbReference>